<evidence type="ECO:0000313" key="4">
    <source>
        <dbReference type="Proteomes" id="UP001205748"/>
    </source>
</evidence>
<reference evidence="3" key="1">
    <citation type="submission" date="2022-07" db="EMBL/GenBank/DDBJ databases">
        <title>Enhanced cultured diversity of the mouse gut microbiota enables custom-made synthetic communities.</title>
        <authorList>
            <person name="Afrizal A."/>
        </authorList>
    </citation>
    <scope>NUCLEOTIDE SEQUENCE</scope>
    <source>
        <strain evidence="3">DSM 28593</strain>
    </source>
</reference>
<evidence type="ECO:0000256" key="1">
    <source>
        <dbReference type="ARBA" id="ARBA00009108"/>
    </source>
</evidence>
<dbReference type="Pfam" id="PF05949">
    <property type="entry name" value="DUF881"/>
    <property type="match status" value="1"/>
</dbReference>
<protein>
    <submittedName>
        <fullName evidence="3">DUF881 domain-containing protein</fullName>
    </submittedName>
</protein>
<comment type="similarity">
    <text evidence="1">Belongs to the UPF0749 family.</text>
</comment>
<sequence>MKKILKGQVEIAFICIIIGLMLVMQYKSVTQLGGSVSTTRAQELAGQLNQLKKQKENLTSKVSALEKEINQYEDQVAQDNKMVENLRTNTREARMIAGLSDVKGPGITITLDYTPLEGEEGFDPFLVYPEYLLLLLNELNSSGAEAVSINDQRIISTSEIRLAGNHIVINGEKFSRPFVFKAIGDSQTLQSAIQLRGGIVELLNSNYIQVNIKREEEMNIPRYNGVIELDYAKPVEDQ</sequence>
<gene>
    <name evidence="3" type="ORF">NSA47_03340</name>
</gene>
<name>A0AAE3L3C5_9FIRM</name>
<evidence type="ECO:0000256" key="2">
    <source>
        <dbReference type="SAM" id="Coils"/>
    </source>
</evidence>
<dbReference type="Proteomes" id="UP001205748">
    <property type="component" value="Unassembled WGS sequence"/>
</dbReference>
<dbReference type="PANTHER" id="PTHR37313:SF2">
    <property type="entry name" value="UPF0749 PROTEIN YLXX"/>
    <property type="match status" value="1"/>
</dbReference>
<dbReference type="EMBL" id="JANKAS010000002">
    <property type="protein sequence ID" value="MCR1898023.1"/>
    <property type="molecule type" value="Genomic_DNA"/>
</dbReference>
<dbReference type="Gene3D" id="3.30.70.1880">
    <property type="entry name" value="Protein of unknown function DUF881"/>
    <property type="match status" value="1"/>
</dbReference>
<keyword evidence="2" id="KW-0175">Coiled coil</keyword>
<dbReference type="RefSeq" id="WP_257529488.1">
    <property type="nucleotide sequence ID" value="NZ_JANKAS010000002.1"/>
</dbReference>
<feature type="coiled-coil region" evidence="2">
    <location>
        <begin position="41"/>
        <end position="89"/>
    </location>
</feature>
<keyword evidence="4" id="KW-1185">Reference proteome</keyword>
<organism evidence="3 4">
    <name type="scientific">Irregularibacter muris</name>
    <dbReference type="NCBI Taxonomy" id="1796619"/>
    <lineage>
        <taxon>Bacteria</taxon>
        <taxon>Bacillati</taxon>
        <taxon>Bacillota</taxon>
        <taxon>Clostridia</taxon>
        <taxon>Eubacteriales</taxon>
        <taxon>Eubacteriaceae</taxon>
        <taxon>Irregularibacter</taxon>
    </lineage>
</organism>
<dbReference type="AlphaFoldDB" id="A0AAE3L3C5"/>
<dbReference type="InterPro" id="IPR010273">
    <property type="entry name" value="DUF881"/>
</dbReference>
<comment type="caution">
    <text evidence="3">The sequence shown here is derived from an EMBL/GenBank/DDBJ whole genome shotgun (WGS) entry which is preliminary data.</text>
</comment>
<dbReference type="PANTHER" id="PTHR37313">
    <property type="entry name" value="UPF0749 PROTEIN RV1825"/>
    <property type="match status" value="1"/>
</dbReference>
<evidence type="ECO:0000313" key="3">
    <source>
        <dbReference type="EMBL" id="MCR1898023.1"/>
    </source>
</evidence>
<proteinExistence type="inferred from homology"/>
<accession>A0AAE3L3C5</accession>